<keyword evidence="3" id="KW-1185">Reference proteome</keyword>
<feature type="domain" description="MOSC" evidence="1">
    <location>
        <begin position="26"/>
        <end position="151"/>
    </location>
</feature>
<dbReference type="Proteomes" id="UP000215027">
    <property type="component" value="Chromosome II"/>
</dbReference>
<dbReference type="EMBL" id="LN890656">
    <property type="protein sequence ID" value="CUS06386.1"/>
    <property type="molecule type" value="Genomic_DNA"/>
</dbReference>
<dbReference type="OrthoDB" id="9784492at2"/>
<protein>
    <recommendedName>
        <fullName evidence="1">MOSC domain-containing protein</fullName>
    </recommendedName>
</protein>
<dbReference type="Gene3D" id="2.40.33.20">
    <property type="entry name" value="PK beta-barrel domain-like"/>
    <property type="match status" value="1"/>
</dbReference>
<dbReference type="GO" id="GO:0003824">
    <property type="term" value="F:catalytic activity"/>
    <property type="evidence" value="ECO:0007669"/>
    <property type="project" value="InterPro"/>
</dbReference>
<dbReference type="GO" id="GO:0030170">
    <property type="term" value="F:pyridoxal phosphate binding"/>
    <property type="evidence" value="ECO:0007669"/>
    <property type="project" value="InterPro"/>
</dbReference>
<dbReference type="SUPFAM" id="SSF50800">
    <property type="entry name" value="PK beta-barrel domain-like"/>
    <property type="match status" value="1"/>
</dbReference>
<reference evidence="2" key="1">
    <citation type="submission" date="2016-01" db="EMBL/GenBank/DDBJ databases">
        <authorList>
            <person name="Mcilroy J.S."/>
            <person name="Karst M S."/>
            <person name="Albertsen M."/>
        </authorList>
    </citation>
    <scope>NUCLEOTIDE SEQUENCE</scope>
    <source>
        <strain evidence="2">Cfx-K</strain>
    </source>
</reference>
<dbReference type="PANTHER" id="PTHR36930">
    <property type="entry name" value="METAL-SULFUR CLUSTER BIOSYNTHESIS PROTEINS YUAD-RELATED"/>
    <property type="match status" value="1"/>
</dbReference>
<dbReference type="PANTHER" id="PTHR36930:SF1">
    <property type="entry name" value="MOSC DOMAIN-CONTAINING PROTEIN"/>
    <property type="match status" value="1"/>
</dbReference>
<dbReference type="KEGG" id="pbf:CFX0092_B0852"/>
<dbReference type="InterPro" id="IPR005302">
    <property type="entry name" value="MoCF_Sase_C"/>
</dbReference>
<evidence type="ECO:0000313" key="2">
    <source>
        <dbReference type="EMBL" id="CUS06386.1"/>
    </source>
</evidence>
<sequence length="167" mass="17585">MAHLSSIVYQPRDLTYEPGATDFIRLPLARVELVAGQGLRGDRKAGRNPDRQVNILSAEWLATAAARGYRTAPGQFGEQLILTGLDVVALPPGARLRLGAAAVLEIVKGRNGCTRLEAAQGQTIAGLGPIGVLARVVEGGEIGVGDEVAVEDNLLVETETENRPVIA</sequence>
<evidence type="ECO:0000259" key="1">
    <source>
        <dbReference type="PROSITE" id="PS51340"/>
    </source>
</evidence>
<dbReference type="GO" id="GO:0030151">
    <property type="term" value="F:molybdenum ion binding"/>
    <property type="evidence" value="ECO:0007669"/>
    <property type="project" value="InterPro"/>
</dbReference>
<dbReference type="PROSITE" id="PS51340">
    <property type="entry name" value="MOSC"/>
    <property type="match status" value="1"/>
</dbReference>
<name>A0A160T7F4_9CHLR</name>
<evidence type="ECO:0000313" key="3">
    <source>
        <dbReference type="Proteomes" id="UP000215027"/>
    </source>
</evidence>
<dbReference type="RefSeq" id="WP_095045660.1">
    <property type="nucleotide sequence ID" value="NZ_LN890656.1"/>
</dbReference>
<dbReference type="AlphaFoldDB" id="A0A160T7F4"/>
<dbReference type="Pfam" id="PF03473">
    <property type="entry name" value="MOSC"/>
    <property type="match status" value="1"/>
</dbReference>
<gene>
    <name evidence="2" type="ORF">CFX0092_B0852</name>
</gene>
<dbReference type="InterPro" id="IPR052716">
    <property type="entry name" value="MOSC_domain"/>
</dbReference>
<proteinExistence type="predicted"/>
<dbReference type="InterPro" id="IPR011037">
    <property type="entry name" value="Pyrv_Knase-like_insert_dom_sf"/>
</dbReference>
<organism evidence="2 3">
    <name type="scientific">Candidatus Promineifilum breve</name>
    <dbReference type="NCBI Taxonomy" id="1806508"/>
    <lineage>
        <taxon>Bacteria</taxon>
        <taxon>Bacillati</taxon>
        <taxon>Chloroflexota</taxon>
        <taxon>Ardenticatenia</taxon>
        <taxon>Candidatus Promineifilales</taxon>
        <taxon>Candidatus Promineifilaceae</taxon>
        <taxon>Candidatus Promineifilum</taxon>
    </lineage>
</organism>
<accession>A0A160T7F4</accession>